<feature type="region of interest" description="Disordered" evidence="1">
    <location>
        <begin position="1"/>
        <end position="67"/>
    </location>
</feature>
<reference evidence="3 4" key="1">
    <citation type="journal article" date="2014" name="Science">
        <title>Plant genetics. Early allopolyploid evolution in the post-Neolithic Brassica napus oilseed genome.</title>
        <authorList>
            <person name="Chalhoub B."/>
            <person name="Denoeud F."/>
            <person name="Liu S."/>
            <person name="Parkin I.A."/>
            <person name="Tang H."/>
            <person name="Wang X."/>
            <person name="Chiquet J."/>
            <person name="Belcram H."/>
            <person name="Tong C."/>
            <person name="Samans B."/>
            <person name="Correa M."/>
            <person name="Da Silva C."/>
            <person name="Just J."/>
            <person name="Falentin C."/>
            <person name="Koh C.S."/>
            <person name="Le Clainche I."/>
            <person name="Bernard M."/>
            <person name="Bento P."/>
            <person name="Noel B."/>
            <person name="Labadie K."/>
            <person name="Alberti A."/>
            <person name="Charles M."/>
            <person name="Arnaud D."/>
            <person name="Guo H."/>
            <person name="Daviaud C."/>
            <person name="Alamery S."/>
            <person name="Jabbari K."/>
            <person name="Zhao M."/>
            <person name="Edger P.P."/>
            <person name="Chelaifa H."/>
            <person name="Tack D."/>
            <person name="Lassalle G."/>
            <person name="Mestiri I."/>
            <person name="Schnel N."/>
            <person name="Le Paslier M.C."/>
            <person name="Fan G."/>
            <person name="Renault V."/>
            <person name="Bayer P.E."/>
            <person name="Golicz A.A."/>
            <person name="Manoli S."/>
            <person name="Lee T.H."/>
            <person name="Thi V.H."/>
            <person name="Chalabi S."/>
            <person name="Hu Q."/>
            <person name="Fan C."/>
            <person name="Tollenaere R."/>
            <person name="Lu Y."/>
            <person name="Battail C."/>
            <person name="Shen J."/>
            <person name="Sidebottom C.H."/>
            <person name="Wang X."/>
            <person name="Canaguier A."/>
            <person name="Chauveau A."/>
            <person name="Berard A."/>
            <person name="Deniot G."/>
            <person name="Guan M."/>
            <person name="Liu Z."/>
            <person name="Sun F."/>
            <person name="Lim Y.P."/>
            <person name="Lyons E."/>
            <person name="Town C.D."/>
            <person name="Bancroft I."/>
            <person name="Wang X."/>
            <person name="Meng J."/>
            <person name="Ma J."/>
            <person name="Pires J.C."/>
            <person name="King G.J."/>
            <person name="Brunel D."/>
            <person name="Delourme R."/>
            <person name="Renard M."/>
            <person name="Aury J.M."/>
            <person name="Adams K.L."/>
            <person name="Batley J."/>
            <person name="Snowdon R.J."/>
            <person name="Tost J."/>
            <person name="Edwards D."/>
            <person name="Zhou Y."/>
            <person name="Hua W."/>
            <person name="Sharpe A.G."/>
            <person name="Paterson A.H."/>
            <person name="Guan C."/>
            <person name="Wincker P."/>
        </authorList>
    </citation>
    <scope>NUCLEOTIDE SEQUENCE [LARGE SCALE GENOMIC DNA]</scope>
    <source>
        <strain evidence="4">cv. Darmor-bzh</strain>
    </source>
</reference>
<evidence type="ECO:0000313" key="3">
    <source>
        <dbReference type="EMBL" id="CDY67976.1"/>
    </source>
</evidence>
<dbReference type="EMBL" id="LK036717">
    <property type="protein sequence ID" value="CDY67976.1"/>
    <property type="molecule type" value="Genomic_DNA"/>
</dbReference>
<proteinExistence type="predicted"/>
<dbReference type="OMA" id="ECFIPPD"/>
<feature type="transmembrane region" description="Helical" evidence="2">
    <location>
        <begin position="455"/>
        <end position="478"/>
    </location>
</feature>
<feature type="transmembrane region" description="Helical" evidence="2">
    <location>
        <begin position="427"/>
        <end position="449"/>
    </location>
</feature>
<dbReference type="PANTHER" id="PTHR31300:SF31">
    <property type="entry name" value="PUTATIVE (DUF620)-RELATED"/>
    <property type="match status" value="1"/>
</dbReference>
<dbReference type="PANTHER" id="PTHR31300">
    <property type="entry name" value="LIPASE"/>
    <property type="match status" value="1"/>
</dbReference>
<evidence type="ECO:0000256" key="2">
    <source>
        <dbReference type="SAM" id="Phobius"/>
    </source>
</evidence>
<dbReference type="Gramene" id="CDY67976">
    <property type="protein sequence ID" value="CDY67976"/>
    <property type="gene ID" value="GSBRNA2T00068367001"/>
</dbReference>
<protein>
    <submittedName>
        <fullName evidence="3">BnaCnng57140D protein</fullName>
    </submittedName>
</protein>
<gene>
    <name evidence="3" type="primary">BnaCnng57140D</name>
    <name evidence="3" type="ORF">GSBRNA2T00068367001</name>
</gene>
<dbReference type="Proteomes" id="UP000028999">
    <property type="component" value="Unassembled WGS sequence"/>
</dbReference>
<name>A0A078JQM9_BRANA</name>
<keyword evidence="2" id="KW-0812">Transmembrane</keyword>
<evidence type="ECO:0000256" key="1">
    <source>
        <dbReference type="SAM" id="MobiDB-lite"/>
    </source>
</evidence>
<sequence length="507" mass="54896">MDKKHGLFSKSHSRRSRSKSPVRAVSPIIIRRRKGRYVSQPDRHVSEMLPPVIEGPDPDGEDSGSSGDYSRIERRWLLLGVLGAPLGPVHVSALDLLPHLSIKNTPMETSSAQYILQQYTAASGGYKLHSSVQNGYVMGRIRTVASEFETGSKGSKSKSNSSKAVESGGFVLWHMSPDMWYMELVLGGSKVLAGCDGKLVWRHTPWLGPHAAKGPVRPLRRALQGLDPRTTANMFASARCIGEKKIDGEDCFILKLCADPATLKARSEGASETIRHTLFGYFSQKTGLLVHLEDSQLTRIQNIGGEAVYWETTINSYLEDYKPVEGIVIAHSGRSVATLLRFGDMSSGHNTKTTMQEAWVIDEIAFNVPGLSMDCFIPPSELRFDSHVEELSQGPKIKTLQHGSENQSNKGGVDMTKTKKIMVLSDFTGVGVGFGFGVGCGFGVGWGFGGMPLNVLGVGVGGGCGVGLGLGWGFGTAFGSHYRSSRLTFQGVELEKDGKVENMSKNA</sequence>
<accession>A0A078JQM9</accession>
<dbReference type="InterPro" id="IPR006873">
    <property type="entry name" value="DUF620"/>
</dbReference>
<keyword evidence="2" id="KW-0472">Membrane</keyword>
<dbReference type="STRING" id="3708.A0A078JQM9"/>
<dbReference type="AlphaFoldDB" id="A0A078JQM9"/>
<keyword evidence="2" id="KW-1133">Transmembrane helix</keyword>
<feature type="compositionally biased region" description="Basic residues" evidence="1">
    <location>
        <begin position="11"/>
        <end position="20"/>
    </location>
</feature>
<keyword evidence="4" id="KW-1185">Reference proteome</keyword>
<dbReference type="PaxDb" id="3708-A0A078JQM9"/>
<evidence type="ECO:0000313" key="4">
    <source>
        <dbReference type="Proteomes" id="UP000028999"/>
    </source>
</evidence>
<dbReference type="Pfam" id="PF04788">
    <property type="entry name" value="DUF620"/>
    <property type="match status" value="1"/>
</dbReference>
<organism evidence="3 4">
    <name type="scientific">Brassica napus</name>
    <name type="common">Rape</name>
    <dbReference type="NCBI Taxonomy" id="3708"/>
    <lineage>
        <taxon>Eukaryota</taxon>
        <taxon>Viridiplantae</taxon>
        <taxon>Streptophyta</taxon>
        <taxon>Embryophyta</taxon>
        <taxon>Tracheophyta</taxon>
        <taxon>Spermatophyta</taxon>
        <taxon>Magnoliopsida</taxon>
        <taxon>eudicotyledons</taxon>
        <taxon>Gunneridae</taxon>
        <taxon>Pentapetalae</taxon>
        <taxon>rosids</taxon>
        <taxon>malvids</taxon>
        <taxon>Brassicales</taxon>
        <taxon>Brassicaceae</taxon>
        <taxon>Brassiceae</taxon>
        <taxon>Brassica</taxon>
    </lineage>
</organism>